<evidence type="ECO:0000313" key="5">
    <source>
        <dbReference type="EMBL" id="OBW91150.1"/>
    </source>
</evidence>
<dbReference type="GO" id="GO:0016757">
    <property type="term" value="F:glycosyltransferase activity"/>
    <property type="evidence" value="ECO:0007669"/>
    <property type="project" value="UniProtKB-KW"/>
</dbReference>
<dbReference type="Gene3D" id="3.90.550.10">
    <property type="entry name" value="Spore Coat Polysaccharide Biosynthesis Protein SpsA, Chain A"/>
    <property type="match status" value="2"/>
</dbReference>
<organism evidence="5 6">
    <name type="scientific">Gallibacterium genomosp. 3</name>
    <dbReference type="NCBI Taxonomy" id="505345"/>
    <lineage>
        <taxon>Bacteria</taxon>
        <taxon>Pseudomonadati</taxon>
        <taxon>Pseudomonadota</taxon>
        <taxon>Gammaproteobacteria</taxon>
        <taxon>Pasteurellales</taxon>
        <taxon>Pasteurellaceae</taxon>
        <taxon>Gallibacterium</taxon>
    </lineage>
</organism>
<name>A0A1A7NNG3_9PAST</name>
<dbReference type="Proteomes" id="UP000243558">
    <property type="component" value="Unassembled WGS sequence"/>
</dbReference>
<accession>A0A1A7NNG3</accession>
<dbReference type="Pfam" id="PF02709">
    <property type="entry name" value="Glyco_transf_7C"/>
    <property type="match status" value="1"/>
</dbReference>
<evidence type="ECO:0000256" key="2">
    <source>
        <dbReference type="ARBA" id="ARBA00038494"/>
    </source>
</evidence>
<dbReference type="InterPro" id="IPR027791">
    <property type="entry name" value="Galactosyl_T_C"/>
</dbReference>
<dbReference type="InterPro" id="IPR001173">
    <property type="entry name" value="Glyco_trans_2-like"/>
</dbReference>
<keyword evidence="1 5" id="KW-0808">Transferase</keyword>
<dbReference type="RefSeq" id="WP_065239701.1">
    <property type="nucleotide sequence ID" value="NZ_JTJM01000041.1"/>
</dbReference>
<dbReference type="PANTHER" id="PTHR43630:SF2">
    <property type="entry name" value="GLYCOSYLTRANSFERASE"/>
    <property type="match status" value="1"/>
</dbReference>
<evidence type="ECO:0000256" key="1">
    <source>
        <dbReference type="ARBA" id="ARBA00022679"/>
    </source>
</evidence>
<sequence length="524" mass="60316">MNAKLPISVTMLVKNSAKYLEKVLASLAQFDEIILLDNGSTDNTLEIAQKFNNVVIKHSPFIGFGPLKNLAAEYATHDWILNIDSDEVLPAALIDELATVDLNKTEYVYSLSRLNHYRGRVIKTCGWYPNYVPRLYHRHYVRFNQKLVHEALEIPDNVTLVRLQQPFLHYSFDGAADLIQKMQQYSTLFAEQQVGRKRASIWSAITHSISSFVKHYLLKKGFVDGQDGFVISCANAMGAYYKYVKLAEYNQRLRTSLIITTYNRPDALEAVLNSVLHQQHLPTEVLVADDGSTEDTKKVIERYQALFPIPLIHCWQPDEGFKLAESRNRALAKATGDYIIVVDGDMVLHPLFVADHIRYAKRHVFVQGSRVSLPQAKTAEILHHPEHYPTIKWYQPGIETRFEKRFSACHLYWLNAVLHKEKKGYFKGIRGCNMAFFREDALKVNGFNNDFVGWGREDSEFVARFYNAGMKRRDIRFAAIAYHLWHKEEARDALPQNDQLLVHAIDNKIVYCENGVDRFLSEKS</sequence>
<dbReference type="AlphaFoldDB" id="A0A1A7NNG3"/>
<feature type="domain" description="Glycosyltransferase 2-like" evidence="3">
    <location>
        <begin position="256"/>
        <end position="409"/>
    </location>
</feature>
<reference evidence="5 6" key="1">
    <citation type="submission" date="2014-11" db="EMBL/GenBank/DDBJ databases">
        <title>Pan-genome of Gallibacterium spp.</title>
        <authorList>
            <person name="Kudirkiene E."/>
            <person name="Bojesen A.M."/>
        </authorList>
    </citation>
    <scope>NUCLEOTIDE SEQUENCE [LARGE SCALE GENOMIC DNA]</scope>
    <source>
        <strain evidence="5 6">F151</strain>
    </source>
</reference>
<evidence type="ECO:0000313" key="6">
    <source>
        <dbReference type="Proteomes" id="UP000243558"/>
    </source>
</evidence>
<comment type="caution">
    <text evidence="5">The sequence shown here is derived from an EMBL/GenBank/DDBJ whole genome shotgun (WGS) entry which is preliminary data.</text>
</comment>
<comment type="similarity">
    <text evidence="2">Belongs to the glycosyltransferase 2 family. WaaE/KdtX subfamily.</text>
</comment>
<keyword evidence="6" id="KW-1185">Reference proteome</keyword>
<dbReference type="PATRIC" id="fig|505345.7.peg.1705"/>
<proteinExistence type="inferred from homology"/>
<dbReference type="CDD" id="cd02511">
    <property type="entry name" value="Beta4Glucosyltransferase"/>
    <property type="match status" value="1"/>
</dbReference>
<feature type="domain" description="Galactosyltransferase C-terminal" evidence="4">
    <location>
        <begin position="423"/>
        <end position="486"/>
    </location>
</feature>
<dbReference type="Pfam" id="PF00535">
    <property type="entry name" value="Glycos_transf_2"/>
    <property type="match status" value="2"/>
</dbReference>
<feature type="domain" description="Glycosyltransferase 2-like" evidence="3">
    <location>
        <begin position="8"/>
        <end position="99"/>
    </location>
</feature>
<evidence type="ECO:0000259" key="3">
    <source>
        <dbReference type="Pfam" id="PF00535"/>
    </source>
</evidence>
<dbReference type="PANTHER" id="PTHR43630">
    <property type="entry name" value="POLY-BETA-1,6-N-ACETYL-D-GLUCOSAMINE SYNTHASE"/>
    <property type="match status" value="1"/>
</dbReference>
<dbReference type="EMBL" id="JTJM01000041">
    <property type="protein sequence ID" value="OBW91150.1"/>
    <property type="molecule type" value="Genomic_DNA"/>
</dbReference>
<dbReference type="SUPFAM" id="SSF53448">
    <property type="entry name" value="Nucleotide-diphospho-sugar transferases"/>
    <property type="match status" value="2"/>
</dbReference>
<dbReference type="OrthoDB" id="9815923at2"/>
<dbReference type="InterPro" id="IPR029044">
    <property type="entry name" value="Nucleotide-diphossugar_trans"/>
</dbReference>
<dbReference type="CDD" id="cd06420">
    <property type="entry name" value="GT2_Chondriotin_Pol_N"/>
    <property type="match status" value="1"/>
</dbReference>
<gene>
    <name evidence="5" type="ORF">QV01_08595</name>
</gene>
<evidence type="ECO:0000259" key="4">
    <source>
        <dbReference type="Pfam" id="PF02709"/>
    </source>
</evidence>
<protein>
    <submittedName>
        <fullName evidence="5">Glycosyl transferase</fullName>
    </submittedName>
</protein>